<proteinExistence type="predicted"/>
<dbReference type="GO" id="GO:0043565">
    <property type="term" value="F:sequence-specific DNA binding"/>
    <property type="evidence" value="ECO:0007669"/>
    <property type="project" value="InterPro"/>
</dbReference>
<evidence type="ECO:0000313" key="8">
    <source>
        <dbReference type="EMBL" id="KAJ6823901.1"/>
    </source>
</evidence>
<accession>A0AAX6G6U9</accession>
<dbReference type="Proteomes" id="UP001140949">
    <property type="component" value="Unassembled WGS sequence"/>
</dbReference>
<evidence type="ECO:0000256" key="4">
    <source>
        <dbReference type="ARBA" id="ARBA00023163"/>
    </source>
</evidence>
<evidence type="ECO:0000256" key="1">
    <source>
        <dbReference type="ARBA" id="ARBA00004123"/>
    </source>
</evidence>
<comment type="subcellular location">
    <subcellularLocation>
        <location evidence="1">Nucleus</location>
    </subcellularLocation>
</comment>
<evidence type="ECO:0000313" key="9">
    <source>
        <dbReference type="Proteomes" id="UP001140949"/>
    </source>
</evidence>
<evidence type="ECO:0000256" key="6">
    <source>
        <dbReference type="SAM" id="MobiDB-lite"/>
    </source>
</evidence>
<reference evidence="8" key="2">
    <citation type="submission" date="2023-04" db="EMBL/GenBank/DDBJ databases">
        <authorList>
            <person name="Bruccoleri R.E."/>
            <person name="Oakeley E.J."/>
            <person name="Faust A.-M."/>
            <person name="Dessus-Babus S."/>
            <person name="Altorfer M."/>
            <person name="Burckhardt D."/>
            <person name="Oertli M."/>
            <person name="Naumann U."/>
            <person name="Petersen F."/>
            <person name="Wong J."/>
        </authorList>
    </citation>
    <scope>NUCLEOTIDE SEQUENCE</scope>
    <source>
        <strain evidence="8">GSM-AAB239-AS_SAM_17_03QT</strain>
        <tissue evidence="8">Leaf</tissue>
    </source>
</reference>
<evidence type="ECO:0000256" key="3">
    <source>
        <dbReference type="ARBA" id="ARBA00023125"/>
    </source>
</evidence>
<organism evidence="8 9">
    <name type="scientific">Iris pallida</name>
    <name type="common">Sweet iris</name>
    <dbReference type="NCBI Taxonomy" id="29817"/>
    <lineage>
        <taxon>Eukaryota</taxon>
        <taxon>Viridiplantae</taxon>
        <taxon>Streptophyta</taxon>
        <taxon>Embryophyta</taxon>
        <taxon>Tracheophyta</taxon>
        <taxon>Spermatophyta</taxon>
        <taxon>Magnoliopsida</taxon>
        <taxon>Liliopsida</taxon>
        <taxon>Asparagales</taxon>
        <taxon>Iridaceae</taxon>
        <taxon>Iridoideae</taxon>
        <taxon>Irideae</taxon>
        <taxon>Iris</taxon>
    </lineage>
</organism>
<gene>
    <name evidence="8" type="ORF">M6B38_128080</name>
</gene>
<feature type="compositionally biased region" description="Polar residues" evidence="6">
    <location>
        <begin position="62"/>
        <end position="78"/>
    </location>
</feature>
<feature type="domain" description="WRKY" evidence="7">
    <location>
        <begin position="133"/>
        <end position="198"/>
    </location>
</feature>
<dbReference type="GO" id="GO:0003700">
    <property type="term" value="F:DNA-binding transcription factor activity"/>
    <property type="evidence" value="ECO:0007669"/>
    <property type="project" value="InterPro"/>
</dbReference>
<protein>
    <submittedName>
        <fullName evidence="8">WRKY transcription factor 48</fullName>
    </submittedName>
</protein>
<keyword evidence="9" id="KW-1185">Reference proteome</keyword>
<dbReference type="Gene3D" id="2.20.25.80">
    <property type="entry name" value="WRKY domain"/>
    <property type="match status" value="1"/>
</dbReference>
<dbReference type="GO" id="GO:0005634">
    <property type="term" value="C:nucleus"/>
    <property type="evidence" value="ECO:0007669"/>
    <property type="project" value="UniProtKB-SubCell"/>
</dbReference>
<dbReference type="InterPro" id="IPR036576">
    <property type="entry name" value="WRKY_dom_sf"/>
</dbReference>
<dbReference type="EMBL" id="JANAVB010022596">
    <property type="protein sequence ID" value="KAJ6823901.1"/>
    <property type="molecule type" value="Genomic_DNA"/>
</dbReference>
<dbReference type="PANTHER" id="PTHR31221:SF289">
    <property type="entry name" value="WRKY TRANSCRIPTION FACTOR 68"/>
    <property type="match status" value="1"/>
</dbReference>
<name>A0AAX6G6U9_IRIPA</name>
<dbReference type="InterPro" id="IPR044810">
    <property type="entry name" value="WRKY_plant"/>
</dbReference>
<feature type="compositionally biased region" description="Basic and acidic residues" evidence="6">
    <location>
        <begin position="104"/>
        <end position="126"/>
    </location>
</feature>
<dbReference type="FunFam" id="2.20.25.80:FF:000003">
    <property type="entry name" value="WRKY transcription factor 57"/>
    <property type="match status" value="1"/>
</dbReference>
<feature type="compositionally biased region" description="Pro residues" evidence="6">
    <location>
        <begin position="48"/>
        <end position="58"/>
    </location>
</feature>
<keyword evidence="2" id="KW-0805">Transcription regulation</keyword>
<feature type="region of interest" description="Disordered" evidence="6">
    <location>
        <begin position="44"/>
        <end position="126"/>
    </location>
</feature>
<keyword evidence="4" id="KW-0804">Transcription</keyword>
<keyword evidence="3" id="KW-0238">DNA-binding</keyword>
<dbReference type="AlphaFoldDB" id="A0AAX6G6U9"/>
<reference evidence="8" key="1">
    <citation type="journal article" date="2023" name="GigaByte">
        <title>Genome assembly of the bearded iris, Iris pallida Lam.</title>
        <authorList>
            <person name="Bruccoleri R.E."/>
            <person name="Oakeley E.J."/>
            <person name="Faust A.M.E."/>
            <person name="Altorfer M."/>
            <person name="Dessus-Babus S."/>
            <person name="Burckhardt D."/>
            <person name="Oertli M."/>
            <person name="Naumann U."/>
            <person name="Petersen F."/>
            <person name="Wong J."/>
        </authorList>
    </citation>
    <scope>NUCLEOTIDE SEQUENCE</scope>
    <source>
        <strain evidence="8">GSM-AAB239-AS_SAM_17_03QT</strain>
    </source>
</reference>
<dbReference type="PROSITE" id="PS50811">
    <property type="entry name" value="WRKY"/>
    <property type="match status" value="1"/>
</dbReference>
<dbReference type="PANTHER" id="PTHR31221">
    <property type="entry name" value="WRKY TRANSCRIPTION FACTOR PROTEIN 1-RELATED"/>
    <property type="match status" value="1"/>
</dbReference>
<dbReference type="SMART" id="SM00774">
    <property type="entry name" value="WRKY"/>
    <property type="match status" value="1"/>
</dbReference>
<evidence type="ECO:0000259" key="7">
    <source>
        <dbReference type="PROSITE" id="PS50811"/>
    </source>
</evidence>
<evidence type="ECO:0000256" key="2">
    <source>
        <dbReference type="ARBA" id="ARBA00023015"/>
    </source>
</evidence>
<keyword evidence="5" id="KW-0539">Nucleus</keyword>
<dbReference type="SUPFAM" id="SSF118290">
    <property type="entry name" value="WRKY DNA-binding domain"/>
    <property type="match status" value="1"/>
</dbReference>
<sequence>MMKTEKREDLEISPFLNGGIFDYGDQRGSFGFMELLGFQEFPQSIFELPPPTPQPDPGSLPLDSTSEITTANLPTTPNSSSISSSSDEAAKPEATAAEEEAEIEKEKKQTKEATKKKGQKRPREPRVAFMTKSEVDHLEDGYRWRKYGQKAVKNSPFPRSYYRCTAIACGVKKRVERSVTDPSVVVTTYEGQHTHPSPVVPRGGQMAARSPQQMPDFFAAPPPRPTQFSFLSSYLPPAPRPVDFRHVPSANHVPTAEDGRCCDRTTSDGLLQDLIPGLMVMKKED</sequence>
<comment type="caution">
    <text evidence="8">The sequence shown here is derived from an EMBL/GenBank/DDBJ whole genome shotgun (WGS) entry which is preliminary data.</text>
</comment>
<dbReference type="InterPro" id="IPR003657">
    <property type="entry name" value="WRKY_dom"/>
</dbReference>
<evidence type="ECO:0000256" key="5">
    <source>
        <dbReference type="ARBA" id="ARBA00023242"/>
    </source>
</evidence>
<dbReference type="Pfam" id="PF03106">
    <property type="entry name" value="WRKY"/>
    <property type="match status" value="1"/>
</dbReference>